<accession>A0A973W0D7</accession>
<dbReference type="RefSeq" id="WP_166204330.1">
    <property type="nucleotide sequence ID" value="NZ_CP088285.1"/>
</dbReference>
<dbReference type="EMBL" id="JAAOLE020000001">
    <property type="protein sequence ID" value="NVI44904.1"/>
    <property type="molecule type" value="Genomic_DNA"/>
</dbReference>
<organism evidence="1">
    <name type="scientific">Bradyrhizobium septentrionale</name>
    <dbReference type="NCBI Taxonomy" id="1404411"/>
    <lineage>
        <taxon>Bacteria</taxon>
        <taxon>Pseudomonadati</taxon>
        <taxon>Pseudomonadota</taxon>
        <taxon>Alphaproteobacteria</taxon>
        <taxon>Hyphomicrobiales</taxon>
        <taxon>Nitrobacteraceae</taxon>
        <taxon>Bradyrhizobium</taxon>
    </lineage>
</organism>
<protein>
    <submittedName>
        <fullName evidence="1">Uncharacterized protein</fullName>
    </submittedName>
</protein>
<evidence type="ECO:0000313" key="1">
    <source>
        <dbReference type="EMBL" id="NVI44904.1"/>
    </source>
</evidence>
<name>A0A973W0D7_9BRAD</name>
<dbReference type="AlphaFoldDB" id="A0A973W0D7"/>
<proteinExistence type="predicted"/>
<gene>
    <name evidence="1" type="ORF">HAP48_018495</name>
</gene>
<sequence>MASKKNERIEALRDAFAKAATANDPAGIQLIGRELLTEYANQPKLSKHYQMHRDIVHMTLVTMMAMDELRKDETFGEMSPEQRDRLPFDLAMMAMDVLKKQKQ</sequence>
<reference evidence="1" key="1">
    <citation type="submission" date="2020-06" db="EMBL/GenBank/DDBJ databases">
        <title>Whole Genome Sequence of Bradyrhizobium sp. Strain 1S1.</title>
        <authorList>
            <person name="Bromfield E.S.P."/>
            <person name="Cloutier S."/>
        </authorList>
    </citation>
    <scope>NUCLEOTIDE SEQUENCE [LARGE SCALE GENOMIC DNA]</scope>
    <source>
        <strain evidence="1">1S1</strain>
    </source>
</reference>
<comment type="caution">
    <text evidence="1">The sequence shown here is derived from an EMBL/GenBank/DDBJ whole genome shotgun (WGS) entry which is preliminary data.</text>
</comment>